<name>A0A4S2H5P8_9PROT</name>
<evidence type="ECO:0000256" key="2">
    <source>
        <dbReference type="ARBA" id="ARBA00022729"/>
    </source>
</evidence>
<evidence type="ECO:0000313" key="4">
    <source>
        <dbReference type="EMBL" id="TGY90738.1"/>
    </source>
</evidence>
<comment type="caution">
    <text evidence="4">The sequence shown here is derived from an EMBL/GenBank/DDBJ whole genome shotgun (WGS) entry which is preliminary data.</text>
</comment>
<sequence>MARLATAGIALALAACATSESAREANDPFEPANRAVYRFNTALDDAVIKPSAEVYVAMTPRPARTGVRNFMDNLNQPVVFANTVLQGKPRASVETFGRFAVNTIFGIGGLFDVASAAGVAEHREDFGQTLAVWGFGEGPYIMLPVFGPSNVRDGFGRLADRYPHPLQWNADYSGEEWAWAVRGLNGVDLRARSQDAISSLEAAAIDPYVQIRSAYRQAREQAIADGDEAAFEDLPDFDEY</sequence>
<feature type="signal peptide" evidence="3">
    <location>
        <begin position="1"/>
        <end position="22"/>
    </location>
</feature>
<dbReference type="GO" id="GO:0016020">
    <property type="term" value="C:membrane"/>
    <property type="evidence" value="ECO:0007669"/>
    <property type="project" value="InterPro"/>
</dbReference>
<evidence type="ECO:0000256" key="1">
    <source>
        <dbReference type="ARBA" id="ARBA00010634"/>
    </source>
</evidence>
<dbReference type="PANTHER" id="PTHR30035:SF3">
    <property type="entry name" value="INTERMEMBRANE PHOSPHOLIPID TRANSPORT SYSTEM LIPOPROTEIN MLAA"/>
    <property type="match status" value="1"/>
</dbReference>
<dbReference type="PRINTS" id="PR01805">
    <property type="entry name" value="VACJLIPOPROT"/>
</dbReference>
<dbReference type="OrthoDB" id="9785326at2"/>
<dbReference type="EMBL" id="SRXW01000001">
    <property type="protein sequence ID" value="TGY90738.1"/>
    <property type="molecule type" value="Genomic_DNA"/>
</dbReference>
<dbReference type="InterPro" id="IPR007428">
    <property type="entry name" value="MlaA"/>
</dbReference>
<keyword evidence="4" id="KW-0449">Lipoprotein</keyword>
<dbReference type="AlphaFoldDB" id="A0A4S2H5P8"/>
<comment type="similarity">
    <text evidence="1">Belongs to the MlaA family.</text>
</comment>
<protein>
    <submittedName>
        <fullName evidence="4">VacJ family lipoprotein</fullName>
    </submittedName>
</protein>
<accession>A0A4S2H5P8</accession>
<reference evidence="4 5" key="1">
    <citation type="journal article" date="2017" name="Int. J. Syst. Evol. Microbiol.">
        <title>Marinicauda algicola sp. nov., isolated from a marine red alga Rhodosorus marinus.</title>
        <authorList>
            <person name="Jeong S.E."/>
            <person name="Jeon S.H."/>
            <person name="Chun B.H."/>
            <person name="Kim D.W."/>
            <person name="Jeon C.O."/>
        </authorList>
    </citation>
    <scope>NUCLEOTIDE SEQUENCE [LARGE SCALE GENOMIC DNA]</scope>
    <source>
        <strain evidence="4 5">JCM 31718</strain>
    </source>
</reference>
<evidence type="ECO:0000256" key="3">
    <source>
        <dbReference type="SAM" id="SignalP"/>
    </source>
</evidence>
<feature type="chain" id="PRO_5020227347" evidence="3">
    <location>
        <begin position="23"/>
        <end position="240"/>
    </location>
</feature>
<dbReference type="GO" id="GO:0120010">
    <property type="term" value="P:intermembrane phospholipid transfer"/>
    <property type="evidence" value="ECO:0007669"/>
    <property type="project" value="TreeGrafter"/>
</dbReference>
<dbReference type="PROSITE" id="PS51257">
    <property type="entry name" value="PROKAR_LIPOPROTEIN"/>
    <property type="match status" value="1"/>
</dbReference>
<keyword evidence="2 3" id="KW-0732">Signal</keyword>
<evidence type="ECO:0000313" key="5">
    <source>
        <dbReference type="Proteomes" id="UP000308054"/>
    </source>
</evidence>
<dbReference type="PANTHER" id="PTHR30035">
    <property type="entry name" value="LIPOPROTEIN VACJ-RELATED"/>
    <property type="match status" value="1"/>
</dbReference>
<dbReference type="Proteomes" id="UP000308054">
    <property type="component" value="Unassembled WGS sequence"/>
</dbReference>
<dbReference type="Pfam" id="PF04333">
    <property type="entry name" value="MlaA"/>
    <property type="match status" value="1"/>
</dbReference>
<gene>
    <name evidence="4" type="ORF">E5163_01885</name>
</gene>
<keyword evidence="5" id="KW-1185">Reference proteome</keyword>
<proteinExistence type="inferred from homology"/>
<organism evidence="4 5">
    <name type="scientific">Marinicauda algicola</name>
    <dbReference type="NCBI Taxonomy" id="2029849"/>
    <lineage>
        <taxon>Bacteria</taxon>
        <taxon>Pseudomonadati</taxon>
        <taxon>Pseudomonadota</taxon>
        <taxon>Alphaproteobacteria</taxon>
        <taxon>Maricaulales</taxon>
        <taxon>Maricaulaceae</taxon>
        <taxon>Marinicauda</taxon>
    </lineage>
</organism>